<reference evidence="2 3" key="1">
    <citation type="journal article" date="2009" name="J. Bacteriol.">
        <title>Complete genome sequence of the anaerobic, protein-degrading hyperthermophilic crenarchaeon Desulfurococcus kamchatkensis.</title>
        <authorList>
            <person name="Ravin N.V."/>
            <person name="Mardanov A.V."/>
            <person name="Beletsky A.V."/>
            <person name="Kublanov I.V."/>
            <person name="Kolganova T.V."/>
            <person name="Lebedinsky A.V."/>
            <person name="Chernyh N.A."/>
            <person name="Bonch-Osmolovskaya E.A."/>
            <person name="Skryabin K.G."/>
        </authorList>
    </citation>
    <scope>NUCLEOTIDE SEQUENCE [LARGE SCALE GENOMIC DNA]</scope>
    <source>
        <strain evidence="3">DSM 18924 / JCM 16383 / VKM B-2413 / 1221n</strain>
    </source>
</reference>
<gene>
    <name evidence="2" type="ordered locus">DKAM_0825</name>
</gene>
<proteinExistence type="predicted"/>
<accession>B8D4X0</accession>
<dbReference type="CDD" id="cd07197">
    <property type="entry name" value="nitrilase"/>
    <property type="match status" value="1"/>
</dbReference>
<dbReference type="STRING" id="490899.DKAM_0825"/>
<dbReference type="InterPro" id="IPR003010">
    <property type="entry name" value="C-N_Hydrolase"/>
</dbReference>
<dbReference type="KEGG" id="dka:DKAM_0825"/>
<dbReference type="RefSeq" id="WP_012608492.1">
    <property type="nucleotide sequence ID" value="NC_011766.1"/>
</dbReference>
<name>B8D4X0_DESA1</name>
<dbReference type="Gene3D" id="3.60.110.10">
    <property type="entry name" value="Carbon-nitrogen hydrolase"/>
    <property type="match status" value="1"/>
</dbReference>
<dbReference type="InterPro" id="IPR036526">
    <property type="entry name" value="C-N_Hydrolase_sf"/>
</dbReference>
<dbReference type="GO" id="GO:0016787">
    <property type="term" value="F:hydrolase activity"/>
    <property type="evidence" value="ECO:0007669"/>
    <property type="project" value="UniProtKB-KW"/>
</dbReference>
<organism evidence="2 3">
    <name type="scientific">Desulfurococcus amylolyticus (strain DSM 18924 / JCM 16383 / VKM B-2413 / 1221n)</name>
    <name type="common">Desulfurococcus kamchatkensis</name>
    <dbReference type="NCBI Taxonomy" id="490899"/>
    <lineage>
        <taxon>Archaea</taxon>
        <taxon>Thermoproteota</taxon>
        <taxon>Thermoprotei</taxon>
        <taxon>Desulfurococcales</taxon>
        <taxon>Desulfurococcaceae</taxon>
        <taxon>Desulfurococcus</taxon>
    </lineage>
</organism>
<dbReference type="GeneID" id="7170974"/>
<dbReference type="AlphaFoldDB" id="B8D4X0"/>
<feature type="domain" description="CN hydrolase" evidence="1">
    <location>
        <begin position="93"/>
        <end position="256"/>
    </location>
</feature>
<dbReference type="Pfam" id="PF00795">
    <property type="entry name" value="CN_hydrolase"/>
    <property type="match status" value="1"/>
</dbReference>
<sequence length="301" mass="34395">MRLNDVIQLSIEGFKLVELYKSISGPRLGIAHIPILFNAFGINLNNIRKIVFYASERNIHTLIIPYSAAFGPVIELYSKNMRAEEFRRRYGIDEEHPYLRTLKYLSANYGLNIISPAIMERSGSKYYVSTVFISFEDVEEHSSQRKILVSSDEEKIGVNPGREIIVFDDHYLKYMALISREILVPEFGRIGSMRGCNTLVATISPLKPVENYVDIVKTLAQMLDRWVIHVGGIFVVEDNKYVLNSMIVDPEGRLVTIYSDSVPALISIPYKEMTSRIHEANKEETIGILKFVSGQLRRLEK</sequence>
<dbReference type="eggNOG" id="arCOG00062">
    <property type="taxonomic scope" value="Archaea"/>
</dbReference>
<keyword evidence="2" id="KW-0378">Hydrolase</keyword>
<evidence type="ECO:0000259" key="1">
    <source>
        <dbReference type="Pfam" id="PF00795"/>
    </source>
</evidence>
<evidence type="ECO:0000313" key="2">
    <source>
        <dbReference type="EMBL" id="ACL11151.1"/>
    </source>
</evidence>
<evidence type="ECO:0000313" key="3">
    <source>
        <dbReference type="Proteomes" id="UP000006903"/>
    </source>
</evidence>
<dbReference type="SUPFAM" id="SSF56317">
    <property type="entry name" value="Carbon-nitrogen hydrolase"/>
    <property type="match status" value="1"/>
</dbReference>
<dbReference type="Proteomes" id="UP000006903">
    <property type="component" value="Chromosome"/>
</dbReference>
<dbReference type="HOGENOM" id="CLU_932560_0_0_2"/>
<dbReference type="EMBL" id="CP001140">
    <property type="protein sequence ID" value="ACL11151.1"/>
    <property type="molecule type" value="Genomic_DNA"/>
</dbReference>
<protein>
    <submittedName>
        <fullName evidence="2">Amidohydrolase-like protein</fullName>
    </submittedName>
</protein>